<reference evidence="2 3" key="1">
    <citation type="submission" date="2016-08" db="EMBL/GenBank/DDBJ databases">
        <title>A Parts List for Fungal Cellulosomes Revealed by Comparative Genomics.</title>
        <authorList>
            <consortium name="DOE Joint Genome Institute"/>
            <person name="Haitjema C.H."/>
            <person name="Gilmore S.P."/>
            <person name="Henske J.K."/>
            <person name="Solomon K.V."/>
            <person name="De Groot R."/>
            <person name="Kuo A."/>
            <person name="Mondo S.J."/>
            <person name="Salamov A.A."/>
            <person name="Labutti K."/>
            <person name="Zhao Z."/>
            <person name="Chiniquy J."/>
            <person name="Barry K."/>
            <person name="Brewer H.M."/>
            <person name="Purvine S.O."/>
            <person name="Wright A.T."/>
            <person name="Boxma B."/>
            <person name="Van Alen T."/>
            <person name="Hackstein J.H."/>
            <person name="Baker S.E."/>
            <person name="Grigoriev I.V."/>
            <person name="O'Malley M.A."/>
        </authorList>
    </citation>
    <scope>NUCLEOTIDE SEQUENCE [LARGE SCALE GENOMIC DNA]</scope>
    <source>
        <strain evidence="2 3">G1</strain>
    </source>
</reference>
<keyword evidence="1" id="KW-0812">Transmembrane</keyword>
<feature type="transmembrane region" description="Helical" evidence="1">
    <location>
        <begin position="87"/>
        <end position="109"/>
    </location>
</feature>
<evidence type="ECO:0000313" key="2">
    <source>
        <dbReference type="EMBL" id="ORY87312.1"/>
    </source>
</evidence>
<sequence length="198" mass="23089">MADNKSEFKRRFPKVGKCCCCCNSENSVFTCTILIAVWLGIKTLPVCFSLKNISSKIELVLIICVIISLILLLFGTGRYIIPLMDQFKIVFLIYLIIQISSYIYTIYLVNKEEYFKNSTKVYKETYGKNNSYLSQQVEEKPDEFFEYSIKQTIYFNVIGNVIISAILIFYYLSTCSHIEDIEELIYKEKNARILENNE</sequence>
<dbReference type="EMBL" id="MCOG01000001">
    <property type="protein sequence ID" value="ORY87312.1"/>
    <property type="molecule type" value="Genomic_DNA"/>
</dbReference>
<evidence type="ECO:0000256" key="1">
    <source>
        <dbReference type="SAM" id="Phobius"/>
    </source>
</evidence>
<proteinExistence type="predicted"/>
<dbReference type="Proteomes" id="UP000193920">
    <property type="component" value="Unassembled WGS sequence"/>
</dbReference>
<organism evidence="2 3">
    <name type="scientific">Neocallimastix californiae</name>
    <dbReference type="NCBI Taxonomy" id="1754190"/>
    <lineage>
        <taxon>Eukaryota</taxon>
        <taxon>Fungi</taxon>
        <taxon>Fungi incertae sedis</taxon>
        <taxon>Chytridiomycota</taxon>
        <taxon>Chytridiomycota incertae sedis</taxon>
        <taxon>Neocallimastigomycetes</taxon>
        <taxon>Neocallimastigales</taxon>
        <taxon>Neocallimastigaceae</taxon>
        <taxon>Neocallimastix</taxon>
    </lineage>
</organism>
<feature type="transmembrane region" description="Helical" evidence="1">
    <location>
        <begin position="153"/>
        <end position="172"/>
    </location>
</feature>
<keyword evidence="1" id="KW-1133">Transmembrane helix</keyword>
<keyword evidence="3" id="KW-1185">Reference proteome</keyword>
<protein>
    <submittedName>
        <fullName evidence="2">Uncharacterized protein</fullName>
    </submittedName>
</protein>
<name>A0A1Y2FTI5_9FUNG</name>
<dbReference type="AlphaFoldDB" id="A0A1Y2FTI5"/>
<gene>
    <name evidence="2" type="ORF">LY90DRAFT_663026</name>
</gene>
<keyword evidence="1" id="KW-0472">Membrane</keyword>
<evidence type="ECO:0000313" key="3">
    <source>
        <dbReference type="Proteomes" id="UP000193920"/>
    </source>
</evidence>
<accession>A0A1Y2FTI5</accession>
<feature type="transmembrane region" description="Helical" evidence="1">
    <location>
        <begin position="59"/>
        <end position="81"/>
    </location>
</feature>
<comment type="caution">
    <text evidence="2">The sequence shown here is derived from an EMBL/GenBank/DDBJ whole genome shotgun (WGS) entry which is preliminary data.</text>
</comment>